<evidence type="ECO:0000256" key="5">
    <source>
        <dbReference type="SAM" id="MobiDB-lite"/>
    </source>
</evidence>
<evidence type="ECO:0000313" key="7">
    <source>
        <dbReference type="Proteomes" id="UP000030653"/>
    </source>
</evidence>
<dbReference type="InterPro" id="IPR018791">
    <property type="entry name" value="UV_resistance/autophagy_Atg14"/>
</dbReference>
<proteinExistence type="inferred from homology"/>
<dbReference type="HOGENOM" id="CLU_015679_0_0_1"/>
<dbReference type="OMA" id="CELKQRQ"/>
<dbReference type="Pfam" id="PF10186">
    <property type="entry name" value="ATG14"/>
    <property type="match status" value="1"/>
</dbReference>
<feature type="region of interest" description="Disordered" evidence="5">
    <location>
        <begin position="1"/>
        <end position="86"/>
    </location>
</feature>
<feature type="region of interest" description="Disordered" evidence="5">
    <location>
        <begin position="435"/>
        <end position="462"/>
    </location>
</feature>
<reference evidence="6 7" key="1">
    <citation type="journal article" date="2012" name="Science">
        <title>The Paleozoic origin of enzymatic lignin decomposition reconstructed from 31 fungal genomes.</title>
        <authorList>
            <person name="Floudas D."/>
            <person name="Binder M."/>
            <person name="Riley R."/>
            <person name="Barry K."/>
            <person name="Blanchette R.A."/>
            <person name="Henrissat B."/>
            <person name="Martinez A.T."/>
            <person name="Otillar R."/>
            <person name="Spatafora J.W."/>
            <person name="Yadav J.S."/>
            <person name="Aerts A."/>
            <person name="Benoit I."/>
            <person name="Boyd A."/>
            <person name="Carlson A."/>
            <person name="Copeland A."/>
            <person name="Coutinho P.M."/>
            <person name="de Vries R.P."/>
            <person name="Ferreira P."/>
            <person name="Findley K."/>
            <person name="Foster B."/>
            <person name="Gaskell J."/>
            <person name="Glotzer D."/>
            <person name="Gorecki P."/>
            <person name="Heitman J."/>
            <person name="Hesse C."/>
            <person name="Hori C."/>
            <person name="Igarashi K."/>
            <person name="Jurgens J.A."/>
            <person name="Kallen N."/>
            <person name="Kersten P."/>
            <person name="Kohler A."/>
            <person name="Kuees U."/>
            <person name="Kumar T.K.A."/>
            <person name="Kuo A."/>
            <person name="LaButti K."/>
            <person name="Larrondo L.F."/>
            <person name="Lindquist E."/>
            <person name="Ling A."/>
            <person name="Lombard V."/>
            <person name="Lucas S."/>
            <person name="Lundell T."/>
            <person name="Martin R."/>
            <person name="McLaughlin D.J."/>
            <person name="Morgenstern I."/>
            <person name="Morin E."/>
            <person name="Murat C."/>
            <person name="Nagy L.G."/>
            <person name="Nolan M."/>
            <person name="Ohm R.A."/>
            <person name="Patyshakuliyeva A."/>
            <person name="Rokas A."/>
            <person name="Ruiz-Duenas F.J."/>
            <person name="Sabat G."/>
            <person name="Salamov A."/>
            <person name="Samejima M."/>
            <person name="Schmutz J."/>
            <person name="Slot J.C."/>
            <person name="St John F."/>
            <person name="Stenlid J."/>
            <person name="Sun H."/>
            <person name="Sun S."/>
            <person name="Syed K."/>
            <person name="Tsang A."/>
            <person name="Wiebenga A."/>
            <person name="Young D."/>
            <person name="Pisabarro A."/>
            <person name="Eastwood D.C."/>
            <person name="Martin F."/>
            <person name="Cullen D."/>
            <person name="Grigoriev I.V."/>
            <person name="Hibbett D.S."/>
        </authorList>
    </citation>
    <scope>NUCLEOTIDE SEQUENCE [LARGE SCALE GENOMIC DNA]</scope>
    <source>
        <strain evidence="6 7">DJM-731 SS1</strain>
    </source>
</reference>
<feature type="compositionally biased region" description="Basic and acidic residues" evidence="5">
    <location>
        <begin position="435"/>
        <end position="450"/>
    </location>
</feature>
<protein>
    <recommendedName>
        <fullName evidence="2">Autophagy-related protein 14</fullName>
    </recommendedName>
</protein>
<evidence type="ECO:0000256" key="1">
    <source>
        <dbReference type="ARBA" id="ARBA00009574"/>
    </source>
</evidence>
<feature type="compositionally biased region" description="Acidic residues" evidence="5">
    <location>
        <begin position="451"/>
        <end position="462"/>
    </location>
</feature>
<dbReference type="OrthoDB" id="16772at2759"/>
<dbReference type="GO" id="GO:0032991">
    <property type="term" value="C:protein-containing complex"/>
    <property type="evidence" value="ECO:0007669"/>
    <property type="project" value="UniProtKB-ARBA"/>
</dbReference>
<evidence type="ECO:0000256" key="3">
    <source>
        <dbReference type="ARBA" id="ARBA00023054"/>
    </source>
</evidence>
<feature type="compositionally biased region" description="Low complexity" evidence="5">
    <location>
        <begin position="55"/>
        <end position="67"/>
    </location>
</feature>
<evidence type="ECO:0000313" key="6">
    <source>
        <dbReference type="EMBL" id="EJU06089.1"/>
    </source>
</evidence>
<feature type="compositionally biased region" description="Polar residues" evidence="5">
    <location>
        <begin position="36"/>
        <end position="46"/>
    </location>
</feature>
<dbReference type="RefSeq" id="XP_040632983.1">
    <property type="nucleotide sequence ID" value="XM_040769525.1"/>
</dbReference>
<comment type="similarity">
    <text evidence="1">Belongs to the ATG14 family.</text>
</comment>
<dbReference type="GO" id="GO:0000323">
    <property type="term" value="C:lytic vacuole"/>
    <property type="evidence" value="ECO:0007669"/>
    <property type="project" value="TreeGrafter"/>
</dbReference>
<dbReference type="GeneID" id="63684587"/>
<accession>M5GB03</accession>
<gene>
    <name evidence="6" type="ORF">DACRYDRAFT_112868</name>
</gene>
<feature type="coiled-coil region" evidence="4">
    <location>
        <begin position="114"/>
        <end position="190"/>
    </location>
</feature>
<dbReference type="Proteomes" id="UP000030653">
    <property type="component" value="Unassembled WGS sequence"/>
</dbReference>
<name>M5GB03_DACPD</name>
<dbReference type="EMBL" id="JH795855">
    <property type="protein sequence ID" value="EJU06089.1"/>
    <property type="molecule type" value="Genomic_DNA"/>
</dbReference>
<sequence length="462" mass="50862">MLKPRRSSATQRPPNPSPTCIADHISAAAATDHTPVASTSAGTGQARNRDGDTSGKGTPKGKGPAKGAPEKNDNTTPGRKSLHTMECSTCERSQRRFFCPTCVANHIRDFRLSQSRVEAEKQRLQGVVQQLLDKLEPRRTEKATRTLLIDRTREIKREVERLRHRSAELKENVRLRQEDLRQRRERLQRAQQLVSSPLTFTPLTAAQSRLDALSDRLALARRGLALLLMEVFDLRQTTTGEATIVSLPFPKPGDHRHTKPEQLNGVLVHTLHLLHLLAYYLGVKLPFVISWSGGRFLVGKPTIRASSGNSEDGDWVRWTVKQPLYISAADAARYAGAGAVPSSFTTALSMLAFNVLYLMHTQGLSVPGDGPSPATPPPPIRNGENQLPPRVLNDLICLCIPDSLGRRSHATRPHLPPPTHGLGLTFARVLEAAKEADGSKRAEELRKAEEGDADWDIIDDSG</sequence>
<organism evidence="6 7">
    <name type="scientific">Dacryopinax primogenitus (strain DJM 731)</name>
    <name type="common">Brown rot fungus</name>
    <dbReference type="NCBI Taxonomy" id="1858805"/>
    <lineage>
        <taxon>Eukaryota</taxon>
        <taxon>Fungi</taxon>
        <taxon>Dikarya</taxon>
        <taxon>Basidiomycota</taxon>
        <taxon>Agaricomycotina</taxon>
        <taxon>Dacrymycetes</taxon>
        <taxon>Dacrymycetales</taxon>
        <taxon>Dacrymycetaceae</taxon>
        <taxon>Dacryopinax</taxon>
    </lineage>
</organism>
<evidence type="ECO:0000256" key="4">
    <source>
        <dbReference type="SAM" id="Coils"/>
    </source>
</evidence>
<dbReference type="GO" id="GO:0005768">
    <property type="term" value="C:endosome"/>
    <property type="evidence" value="ECO:0007669"/>
    <property type="project" value="TreeGrafter"/>
</dbReference>
<dbReference type="PANTHER" id="PTHR15157:SF13">
    <property type="entry name" value="AUTOPHAGY-RELATED PROTEIN 14"/>
    <property type="match status" value="1"/>
</dbReference>
<keyword evidence="7" id="KW-1185">Reference proteome</keyword>
<dbReference type="AlphaFoldDB" id="M5GB03"/>
<keyword evidence="3 4" id="KW-0175">Coiled coil</keyword>
<dbReference type="PANTHER" id="PTHR15157">
    <property type="entry name" value="UV RADIATION RESISTANCE-ASSOCIATED GENE PROTEIN"/>
    <property type="match status" value="1"/>
</dbReference>
<dbReference type="GO" id="GO:0035493">
    <property type="term" value="P:SNARE complex assembly"/>
    <property type="evidence" value="ECO:0007669"/>
    <property type="project" value="TreeGrafter"/>
</dbReference>
<feature type="region of interest" description="Disordered" evidence="5">
    <location>
        <begin position="367"/>
        <end position="386"/>
    </location>
</feature>
<dbReference type="GO" id="GO:0000149">
    <property type="term" value="F:SNARE binding"/>
    <property type="evidence" value="ECO:0007669"/>
    <property type="project" value="TreeGrafter"/>
</dbReference>
<evidence type="ECO:0000256" key="2">
    <source>
        <dbReference type="ARBA" id="ARBA00013807"/>
    </source>
</evidence>